<dbReference type="AlphaFoldDB" id="A0A1G6H4L5"/>
<evidence type="ECO:0000313" key="2">
    <source>
        <dbReference type="Proteomes" id="UP000198908"/>
    </source>
</evidence>
<dbReference type="RefSeq" id="WP_143189161.1">
    <property type="nucleotide sequence ID" value="NZ_FMYQ01000001.1"/>
</dbReference>
<sequence>MTSTKTPEQMKEERIRQLLEGTVPGERYRAAELQQRTGWSFATTRVVIGYAMDRGLLRSEGPKGKRCFLRTIPEETNAGNGAERASLEHYDNAWRTFQSLCMATRR</sequence>
<keyword evidence="2" id="KW-1185">Reference proteome</keyword>
<dbReference type="Proteomes" id="UP000198908">
    <property type="component" value="Unassembled WGS sequence"/>
</dbReference>
<organism evidence="1 2">
    <name type="scientific">Paraburkholderia lycopersici</name>
    <dbReference type="NCBI Taxonomy" id="416944"/>
    <lineage>
        <taxon>Bacteria</taxon>
        <taxon>Pseudomonadati</taxon>
        <taxon>Pseudomonadota</taxon>
        <taxon>Betaproteobacteria</taxon>
        <taxon>Burkholderiales</taxon>
        <taxon>Burkholderiaceae</taxon>
        <taxon>Paraburkholderia</taxon>
    </lineage>
</organism>
<gene>
    <name evidence="1" type="ORF">SAMN05421548_101586</name>
</gene>
<name>A0A1G6H4L5_9BURK</name>
<dbReference type="EMBL" id="FMYQ01000001">
    <property type="protein sequence ID" value="SDB88366.1"/>
    <property type="molecule type" value="Genomic_DNA"/>
</dbReference>
<accession>A0A1G6H4L5</accession>
<protein>
    <submittedName>
        <fullName evidence="1">Uncharacterized protein</fullName>
    </submittedName>
</protein>
<proteinExistence type="predicted"/>
<dbReference type="STRING" id="416944.SAMN05421548_101586"/>
<evidence type="ECO:0000313" key="1">
    <source>
        <dbReference type="EMBL" id="SDB88366.1"/>
    </source>
</evidence>
<reference evidence="2" key="1">
    <citation type="submission" date="2016-09" db="EMBL/GenBank/DDBJ databases">
        <authorList>
            <person name="Varghese N."/>
            <person name="Submissions S."/>
        </authorList>
    </citation>
    <scope>NUCLEOTIDE SEQUENCE [LARGE SCALE GENOMIC DNA]</scope>
    <source>
        <strain evidence="2">TNe-862</strain>
    </source>
</reference>